<feature type="compositionally biased region" description="Polar residues" evidence="1">
    <location>
        <begin position="51"/>
        <end position="71"/>
    </location>
</feature>
<feature type="region of interest" description="Disordered" evidence="1">
    <location>
        <begin position="42"/>
        <end position="71"/>
    </location>
</feature>
<dbReference type="AlphaFoldDB" id="A0AAE1BSX0"/>
<keyword evidence="3" id="KW-1185">Reference proteome</keyword>
<name>A0AAE1BSX0_PETCI</name>
<reference evidence="2" key="1">
    <citation type="submission" date="2023-10" db="EMBL/GenBank/DDBJ databases">
        <title>Genome assemblies of two species of porcelain crab, Petrolisthes cinctipes and Petrolisthes manimaculis (Anomura: Porcellanidae).</title>
        <authorList>
            <person name="Angst P."/>
        </authorList>
    </citation>
    <scope>NUCLEOTIDE SEQUENCE</scope>
    <source>
        <strain evidence="2">PB745_01</strain>
        <tissue evidence="2">Gill</tissue>
    </source>
</reference>
<comment type="caution">
    <text evidence="2">The sequence shown here is derived from an EMBL/GenBank/DDBJ whole genome shotgun (WGS) entry which is preliminary data.</text>
</comment>
<gene>
    <name evidence="2" type="ORF">Pcinc_038806</name>
</gene>
<sequence>LLPPPATRNLQEEGGGRDPFLCVPNHCPSRLPVGVREWPLTPSPPAVVSGRTHTSTSGRRVTWRGQQESFL</sequence>
<evidence type="ECO:0000256" key="1">
    <source>
        <dbReference type="SAM" id="MobiDB-lite"/>
    </source>
</evidence>
<accession>A0AAE1BSX0</accession>
<dbReference type="EMBL" id="JAWQEG010006470">
    <property type="protein sequence ID" value="KAK3854734.1"/>
    <property type="molecule type" value="Genomic_DNA"/>
</dbReference>
<organism evidence="2 3">
    <name type="scientific">Petrolisthes cinctipes</name>
    <name type="common">Flat porcelain crab</name>
    <dbReference type="NCBI Taxonomy" id="88211"/>
    <lineage>
        <taxon>Eukaryota</taxon>
        <taxon>Metazoa</taxon>
        <taxon>Ecdysozoa</taxon>
        <taxon>Arthropoda</taxon>
        <taxon>Crustacea</taxon>
        <taxon>Multicrustacea</taxon>
        <taxon>Malacostraca</taxon>
        <taxon>Eumalacostraca</taxon>
        <taxon>Eucarida</taxon>
        <taxon>Decapoda</taxon>
        <taxon>Pleocyemata</taxon>
        <taxon>Anomura</taxon>
        <taxon>Galatheoidea</taxon>
        <taxon>Porcellanidae</taxon>
        <taxon>Petrolisthes</taxon>
    </lineage>
</organism>
<proteinExistence type="predicted"/>
<protein>
    <submittedName>
        <fullName evidence="2">Uncharacterized protein</fullName>
    </submittedName>
</protein>
<evidence type="ECO:0000313" key="3">
    <source>
        <dbReference type="Proteomes" id="UP001286313"/>
    </source>
</evidence>
<evidence type="ECO:0000313" key="2">
    <source>
        <dbReference type="EMBL" id="KAK3854734.1"/>
    </source>
</evidence>
<dbReference type="Proteomes" id="UP001286313">
    <property type="component" value="Unassembled WGS sequence"/>
</dbReference>
<feature type="non-terminal residue" evidence="2">
    <location>
        <position position="1"/>
    </location>
</feature>